<protein>
    <submittedName>
        <fullName evidence="2">Uncharacterized protein</fullName>
    </submittedName>
</protein>
<comment type="caution">
    <text evidence="2">The sequence shown here is derived from an EMBL/GenBank/DDBJ whole genome shotgun (WGS) entry which is preliminary data.</text>
</comment>
<keyword evidence="1" id="KW-0732">Signal</keyword>
<feature type="signal peptide" evidence="1">
    <location>
        <begin position="1"/>
        <end position="16"/>
    </location>
</feature>
<gene>
    <name evidence="2" type="ORF">ED733_003830</name>
</gene>
<proteinExistence type="predicted"/>
<feature type="chain" id="PRO_5022733376" evidence="1">
    <location>
        <begin position="17"/>
        <end position="319"/>
    </location>
</feature>
<reference evidence="3" key="1">
    <citation type="submission" date="2018-12" db="EMBL/GenBank/DDBJ databases">
        <title>The complete genome of Metarhizium rileyi, a key fungal pathogen of Lepidoptera.</title>
        <authorList>
            <person name="Binneck E."/>
            <person name="Lastra C.C.L."/>
            <person name="Sosa-Gomez D.R."/>
        </authorList>
    </citation>
    <scope>NUCLEOTIDE SEQUENCE [LARGE SCALE GENOMIC DNA]</scope>
    <source>
        <strain evidence="3">Cep018-CH2</strain>
    </source>
</reference>
<dbReference type="EMBL" id="SBHS01000017">
    <property type="protein sequence ID" value="TWU73545.1"/>
    <property type="molecule type" value="Genomic_DNA"/>
</dbReference>
<sequence>MKFVGIISFCAAAAAATPLAACGKCAASSPTSAAVNVSISTGLYNTQHDGPLLKADVVAKAKKLMVAIETPAYRTPTSDKAPHGKVGEVSVCSEIKAIIDILGNTANGEQHNELSKEEHDRVSEIVVQLNAKLDAPEKHIDNIGLAPVISRIEVEIKSTLAKLQSTQAEGQMTVHANVDLLVKLLSLLTAKVEAEVEVEVETGSVGSQKTEKVDVQVHGLTVKLAGLLKVKADVKSGNVHDANVITNIDGDIHRLLVDVLGLLRVDISADVKVDTSASNTVNADGDQTEDYVQFLDGLLRVLANTGLPVHGQSEKGCGK</sequence>
<dbReference type="AlphaFoldDB" id="A0A5C6G6N9"/>
<evidence type="ECO:0000256" key="1">
    <source>
        <dbReference type="SAM" id="SignalP"/>
    </source>
</evidence>
<evidence type="ECO:0000313" key="3">
    <source>
        <dbReference type="Proteomes" id="UP000317257"/>
    </source>
</evidence>
<evidence type="ECO:0000313" key="2">
    <source>
        <dbReference type="EMBL" id="TWU73545.1"/>
    </source>
</evidence>
<organism evidence="2 3">
    <name type="scientific">Metarhizium rileyi (strain RCEF 4871)</name>
    <name type="common">Nomuraea rileyi</name>
    <dbReference type="NCBI Taxonomy" id="1649241"/>
    <lineage>
        <taxon>Eukaryota</taxon>
        <taxon>Fungi</taxon>
        <taxon>Dikarya</taxon>
        <taxon>Ascomycota</taxon>
        <taxon>Pezizomycotina</taxon>
        <taxon>Sordariomycetes</taxon>
        <taxon>Hypocreomycetidae</taxon>
        <taxon>Hypocreales</taxon>
        <taxon>Clavicipitaceae</taxon>
        <taxon>Metarhizium</taxon>
    </lineage>
</organism>
<dbReference type="Proteomes" id="UP000317257">
    <property type="component" value="Unassembled WGS sequence"/>
</dbReference>
<accession>A0A5C6G6N9</accession>
<name>A0A5C6G6N9_METRR</name>